<dbReference type="InterPro" id="IPR015797">
    <property type="entry name" value="NUDIX_hydrolase-like_dom_sf"/>
</dbReference>
<dbReference type="InterPro" id="IPR000086">
    <property type="entry name" value="NUDIX_hydrolase_dom"/>
</dbReference>
<dbReference type="EMBL" id="CAKMMW010000002">
    <property type="protein sequence ID" value="CAH1196067.1"/>
    <property type="molecule type" value="Genomic_DNA"/>
</dbReference>
<evidence type="ECO:0000313" key="3">
    <source>
        <dbReference type="Proteomes" id="UP000838821"/>
    </source>
</evidence>
<reference evidence="2" key="1">
    <citation type="submission" date="2022-01" db="EMBL/GenBank/DDBJ databases">
        <authorList>
            <person name="Criscuolo A."/>
        </authorList>
    </citation>
    <scope>NUCLEOTIDE SEQUENCE</scope>
    <source>
        <strain evidence="2">CIP111891</strain>
    </source>
</reference>
<dbReference type="PANTHER" id="PTHR10885">
    <property type="entry name" value="ISOPENTENYL-DIPHOSPHATE DELTA-ISOMERASE"/>
    <property type="match status" value="1"/>
</dbReference>
<protein>
    <submittedName>
        <fullName evidence="2">Isopentenyl-diphosphate Delta-isomerase</fullName>
        <ecNumber evidence="2">5.3.3.2</ecNumber>
    </submittedName>
</protein>
<organism evidence="2 3">
    <name type="scientific">Paenibacillus allorhizoplanae</name>
    <dbReference type="NCBI Taxonomy" id="2905648"/>
    <lineage>
        <taxon>Bacteria</taxon>
        <taxon>Bacillati</taxon>
        <taxon>Bacillota</taxon>
        <taxon>Bacilli</taxon>
        <taxon>Bacillales</taxon>
        <taxon>Paenibacillaceae</taxon>
        <taxon>Paenibacillus</taxon>
    </lineage>
</organism>
<gene>
    <name evidence="2" type="primary">idi</name>
    <name evidence="2" type="ORF">PAECIP111891_00786</name>
</gene>
<dbReference type="Pfam" id="PF00293">
    <property type="entry name" value="NUDIX"/>
    <property type="match status" value="1"/>
</dbReference>
<dbReference type="PANTHER" id="PTHR10885:SF0">
    <property type="entry name" value="ISOPENTENYL-DIPHOSPHATE DELTA-ISOMERASE"/>
    <property type="match status" value="1"/>
</dbReference>
<accession>A0ABM9BYA3</accession>
<evidence type="ECO:0000313" key="2">
    <source>
        <dbReference type="EMBL" id="CAH1196067.1"/>
    </source>
</evidence>
<keyword evidence="3" id="KW-1185">Reference proteome</keyword>
<sequence length="226" mass="25540">MFIDSCKSLIGVGNIMKKSEEHFDVFDAKRNWLGVAPRSEVHAKGLWHQTFQCWIVSLEENVPKLLLQLRHPDKDLFPDLLDISCAGHLAAGETVEEGTRELEEELGLSVVFEDLISCGVFAEEDLISDTLIDREFCHVFLYRCDQALRSYELQPDEVTGLFAVCVSDFKQLVSGERVEITANGFKMGSNGEYTDVAWSISLKEMVPHPTAYFDLLFQKMGKLGWA</sequence>
<dbReference type="Proteomes" id="UP000838821">
    <property type="component" value="Unassembled WGS sequence"/>
</dbReference>
<dbReference type="CDD" id="cd04692">
    <property type="entry name" value="NUDIX_Hydrolase"/>
    <property type="match status" value="1"/>
</dbReference>
<dbReference type="Gene3D" id="3.90.79.10">
    <property type="entry name" value="Nucleoside Triphosphate Pyrophosphohydrolase"/>
    <property type="match status" value="1"/>
</dbReference>
<dbReference type="EC" id="5.3.3.2" evidence="2"/>
<proteinExistence type="predicted"/>
<evidence type="ECO:0000259" key="1">
    <source>
        <dbReference type="PROSITE" id="PS51462"/>
    </source>
</evidence>
<dbReference type="SUPFAM" id="SSF55811">
    <property type="entry name" value="Nudix"/>
    <property type="match status" value="1"/>
</dbReference>
<dbReference type="PROSITE" id="PS51462">
    <property type="entry name" value="NUDIX"/>
    <property type="match status" value="1"/>
</dbReference>
<comment type="caution">
    <text evidence="2">The sequence shown here is derived from an EMBL/GenBank/DDBJ whole genome shotgun (WGS) entry which is preliminary data.</text>
</comment>
<name>A0ABM9BYA3_9BACL</name>
<keyword evidence="2" id="KW-0413">Isomerase</keyword>
<dbReference type="GO" id="GO:0004452">
    <property type="term" value="F:isopentenyl-diphosphate delta-isomerase activity"/>
    <property type="evidence" value="ECO:0007669"/>
    <property type="project" value="UniProtKB-EC"/>
</dbReference>
<feature type="domain" description="Nudix hydrolase" evidence="1">
    <location>
        <begin position="46"/>
        <end position="186"/>
    </location>
</feature>